<feature type="region of interest" description="Disordered" evidence="1">
    <location>
        <begin position="24"/>
        <end position="49"/>
    </location>
</feature>
<reference evidence="3 4" key="1">
    <citation type="journal article" date="2018" name="Evol. Lett.">
        <title>Horizontal gene cluster transfer increased hallucinogenic mushroom diversity.</title>
        <authorList>
            <person name="Reynolds H.T."/>
            <person name="Vijayakumar V."/>
            <person name="Gluck-Thaler E."/>
            <person name="Korotkin H.B."/>
            <person name="Matheny P.B."/>
            <person name="Slot J.C."/>
        </authorList>
    </citation>
    <scope>NUCLEOTIDE SEQUENCE [LARGE SCALE GENOMIC DNA]</scope>
    <source>
        <strain evidence="3 4">SRW20</strain>
    </source>
</reference>
<dbReference type="SMART" id="SM00220">
    <property type="entry name" value="S_TKc"/>
    <property type="match status" value="1"/>
</dbReference>
<organism evidence="3 4">
    <name type="scientific">Gymnopilus dilepis</name>
    <dbReference type="NCBI Taxonomy" id="231916"/>
    <lineage>
        <taxon>Eukaryota</taxon>
        <taxon>Fungi</taxon>
        <taxon>Dikarya</taxon>
        <taxon>Basidiomycota</taxon>
        <taxon>Agaricomycotina</taxon>
        <taxon>Agaricomycetes</taxon>
        <taxon>Agaricomycetidae</taxon>
        <taxon>Agaricales</taxon>
        <taxon>Agaricineae</taxon>
        <taxon>Hymenogastraceae</taxon>
        <taxon>Gymnopilus</taxon>
    </lineage>
</organism>
<dbReference type="PANTHER" id="PTHR24362">
    <property type="entry name" value="SERINE/THREONINE-PROTEIN KINASE NEK"/>
    <property type="match status" value="1"/>
</dbReference>
<dbReference type="EMBL" id="NHYE01005639">
    <property type="protein sequence ID" value="PPQ66067.1"/>
    <property type="molecule type" value="Genomic_DNA"/>
</dbReference>
<dbReference type="InParanoid" id="A0A409VIL9"/>
<dbReference type="SUPFAM" id="SSF56112">
    <property type="entry name" value="Protein kinase-like (PK-like)"/>
    <property type="match status" value="1"/>
</dbReference>
<protein>
    <recommendedName>
        <fullName evidence="2">Protein kinase domain-containing protein</fullName>
    </recommendedName>
</protein>
<keyword evidence="4" id="KW-1185">Reference proteome</keyword>
<dbReference type="Gene3D" id="1.10.510.10">
    <property type="entry name" value="Transferase(Phosphotransferase) domain 1"/>
    <property type="match status" value="1"/>
</dbReference>
<evidence type="ECO:0000313" key="4">
    <source>
        <dbReference type="Proteomes" id="UP000284706"/>
    </source>
</evidence>
<evidence type="ECO:0000259" key="2">
    <source>
        <dbReference type="PROSITE" id="PS50011"/>
    </source>
</evidence>
<evidence type="ECO:0000313" key="3">
    <source>
        <dbReference type="EMBL" id="PPQ66067.1"/>
    </source>
</evidence>
<dbReference type="GO" id="GO:0004672">
    <property type="term" value="F:protein kinase activity"/>
    <property type="evidence" value="ECO:0007669"/>
    <property type="project" value="InterPro"/>
</dbReference>
<sequence length="348" mass="39907">MYRSFSKHLTISKAFPCQQYEDDHYSSASALEDPPPSPTSSESSVDEDEINRRMKPFWPKYRTLFKLRGIRLDTVGDVKLFYKHRLEQPTQECTTKHWLDDLNSLQDDDALCPDAGLPDNLFRGSRISDCKRVVIKAVHAGSREYRVVCKLSQPALRHDPMNHSIPVVDLFELPDDDVAFIVMEEWSSNLMAGLVPCCLFRLLSALRQCIEHAAFLHRNNIAHLDISLMNLLTDYDGHYAYIDYEISRQFENTAESLVYNYRGTEVPPECERGLGVDPFKVDVWALAVLILRACKLTGYWIPELMQVIEPMLDEEPSRRPTATQALQAFDKMTASLGYQVNSKCLEQH</sequence>
<comment type="caution">
    <text evidence="3">The sequence shown here is derived from an EMBL/GenBank/DDBJ whole genome shotgun (WGS) entry which is preliminary data.</text>
</comment>
<dbReference type="STRING" id="231916.A0A409VIL9"/>
<name>A0A409VIL9_9AGAR</name>
<dbReference type="Pfam" id="PF00069">
    <property type="entry name" value="Pkinase"/>
    <property type="match status" value="1"/>
</dbReference>
<dbReference type="CDD" id="cd00180">
    <property type="entry name" value="PKc"/>
    <property type="match status" value="1"/>
</dbReference>
<dbReference type="PANTHER" id="PTHR24362:SF309">
    <property type="entry name" value="PROTEIN KINASE DOMAIN-CONTAINING PROTEIN"/>
    <property type="match status" value="1"/>
</dbReference>
<proteinExistence type="predicted"/>
<dbReference type="AlphaFoldDB" id="A0A409VIL9"/>
<accession>A0A409VIL9</accession>
<dbReference type="OrthoDB" id="3173976at2759"/>
<dbReference type="InterPro" id="IPR011009">
    <property type="entry name" value="Kinase-like_dom_sf"/>
</dbReference>
<dbReference type="GO" id="GO:0005524">
    <property type="term" value="F:ATP binding"/>
    <property type="evidence" value="ECO:0007669"/>
    <property type="project" value="InterPro"/>
</dbReference>
<dbReference type="InterPro" id="IPR000719">
    <property type="entry name" value="Prot_kinase_dom"/>
</dbReference>
<dbReference type="Proteomes" id="UP000284706">
    <property type="component" value="Unassembled WGS sequence"/>
</dbReference>
<gene>
    <name evidence="3" type="ORF">CVT26_010809</name>
</gene>
<evidence type="ECO:0000256" key="1">
    <source>
        <dbReference type="SAM" id="MobiDB-lite"/>
    </source>
</evidence>
<feature type="domain" description="Protein kinase" evidence="2">
    <location>
        <begin position="107"/>
        <end position="348"/>
    </location>
</feature>
<dbReference type="PROSITE" id="PS50011">
    <property type="entry name" value="PROTEIN_KINASE_DOM"/>
    <property type="match status" value="1"/>
</dbReference>